<dbReference type="GeneID" id="94846778"/>
<name>A0A1J4J9T7_9EUKA</name>
<evidence type="ECO:0000313" key="3">
    <source>
        <dbReference type="Proteomes" id="UP000179807"/>
    </source>
</evidence>
<proteinExistence type="predicted"/>
<reference evidence="2" key="1">
    <citation type="submission" date="2016-10" db="EMBL/GenBank/DDBJ databases">
        <authorList>
            <person name="Benchimol M."/>
            <person name="Almeida L.G."/>
            <person name="Vasconcelos A.T."/>
            <person name="Perreira-Neves A."/>
            <person name="Rosa I.A."/>
            <person name="Tasca T."/>
            <person name="Bogo M.R."/>
            <person name="de Souza W."/>
        </authorList>
    </citation>
    <scope>NUCLEOTIDE SEQUENCE [LARGE SCALE GENOMIC DNA]</scope>
    <source>
        <strain evidence="2">K</strain>
    </source>
</reference>
<feature type="transmembrane region" description="Helical" evidence="1">
    <location>
        <begin position="162"/>
        <end position="183"/>
    </location>
</feature>
<dbReference type="RefSeq" id="XP_068348570.1">
    <property type="nucleotide sequence ID" value="XM_068512074.1"/>
</dbReference>
<accession>A0A1J4J9T7</accession>
<gene>
    <name evidence="2" type="ORF">TRFO_38496</name>
</gene>
<keyword evidence="1" id="KW-0472">Membrane</keyword>
<keyword evidence="1" id="KW-1133">Transmembrane helix</keyword>
<dbReference type="EMBL" id="MLAK01001247">
    <property type="protein sequence ID" value="OHS95433.1"/>
    <property type="molecule type" value="Genomic_DNA"/>
</dbReference>
<dbReference type="AlphaFoldDB" id="A0A1J4J9T7"/>
<feature type="transmembrane region" description="Helical" evidence="1">
    <location>
        <begin position="130"/>
        <end position="150"/>
    </location>
</feature>
<protein>
    <submittedName>
        <fullName evidence="2">Uncharacterized protein</fullName>
    </submittedName>
</protein>
<dbReference type="Proteomes" id="UP000179807">
    <property type="component" value="Unassembled WGS sequence"/>
</dbReference>
<organism evidence="2 3">
    <name type="scientific">Tritrichomonas foetus</name>
    <dbReference type="NCBI Taxonomy" id="1144522"/>
    <lineage>
        <taxon>Eukaryota</taxon>
        <taxon>Metamonada</taxon>
        <taxon>Parabasalia</taxon>
        <taxon>Tritrichomonadida</taxon>
        <taxon>Tritrichomonadidae</taxon>
        <taxon>Tritrichomonas</taxon>
    </lineage>
</organism>
<evidence type="ECO:0000313" key="2">
    <source>
        <dbReference type="EMBL" id="OHS95433.1"/>
    </source>
</evidence>
<feature type="transmembrane region" description="Helical" evidence="1">
    <location>
        <begin position="203"/>
        <end position="227"/>
    </location>
</feature>
<dbReference type="VEuPathDB" id="TrichDB:TRFO_38496"/>
<sequence>MIAGPSSTSMTMSLQTSLAASFGSRYNGIIKQKPYKKIRNGLFLLLSYFDNVVPNFYPMHAIISIFRVIQFLGPCLVPGNHNLWNIFFVDFDGSPIIFQSSQGKVVSVLSVFFHIVPVSSRSQSSIVVELVYILSIFLFFVGIILISINYQKNAKLQRPISIAFSIFINTCGYLLSPICANIMGETIARIINRDTNPIYCEPLSYDLTIEILILVLAFLCQVAWYIFFFKDFNNFVAV</sequence>
<keyword evidence="3" id="KW-1185">Reference proteome</keyword>
<comment type="caution">
    <text evidence="2">The sequence shown here is derived from an EMBL/GenBank/DDBJ whole genome shotgun (WGS) entry which is preliminary data.</text>
</comment>
<evidence type="ECO:0000256" key="1">
    <source>
        <dbReference type="SAM" id="Phobius"/>
    </source>
</evidence>
<keyword evidence="1" id="KW-0812">Transmembrane</keyword>